<organism evidence="1 2">
    <name type="scientific">Daucus carota subsp. sativus</name>
    <name type="common">Carrot</name>
    <dbReference type="NCBI Taxonomy" id="79200"/>
    <lineage>
        <taxon>Eukaryota</taxon>
        <taxon>Viridiplantae</taxon>
        <taxon>Streptophyta</taxon>
        <taxon>Embryophyta</taxon>
        <taxon>Tracheophyta</taxon>
        <taxon>Spermatophyta</taxon>
        <taxon>Magnoliopsida</taxon>
        <taxon>eudicotyledons</taxon>
        <taxon>Gunneridae</taxon>
        <taxon>Pentapetalae</taxon>
        <taxon>asterids</taxon>
        <taxon>campanulids</taxon>
        <taxon>Apiales</taxon>
        <taxon>Apiaceae</taxon>
        <taxon>Apioideae</taxon>
        <taxon>Scandiceae</taxon>
        <taxon>Daucinae</taxon>
        <taxon>Daucus</taxon>
        <taxon>Daucus sect. Daucus</taxon>
    </lineage>
</organism>
<dbReference type="AlphaFoldDB" id="A0A164T218"/>
<gene>
    <name evidence="1" type="ORF">DCAR_0727617</name>
</gene>
<reference evidence="1" key="2">
    <citation type="submission" date="2022-03" db="EMBL/GenBank/DDBJ databases">
        <title>Draft title - Genomic analysis of global carrot germplasm unveils the trajectory of domestication and the origin of high carotenoid orange carrot.</title>
        <authorList>
            <person name="Iorizzo M."/>
            <person name="Ellison S."/>
            <person name="Senalik D."/>
            <person name="Macko-Podgorni A."/>
            <person name="Grzebelus D."/>
            <person name="Bostan H."/>
            <person name="Rolling W."/>
            <person name="Curaba J."/>
            <person name="Simon P."/>
        </authorList>
    </citation>
    <scope>NUCLEOTIDE SEQUENCE</scope>
    <source>
        <tissue evidence="1">Leaf</tissue>
    </source>
</reference>
<accession>A0A164T218</accession>
<dbReference type="Gramene" id="KZM86955">
    <property type="protein sequence ID" value="KZM86955"/>
    <property type="gene ID" value="DCAR_024089"/>
</dbReference>
<evidence type="ECO:0000313" key="1">
    <source>
        <dbReference type="EMBL" id="WOH08180.1"/>
    </source>
</evidence>
<evidence type="ECO:0000313" key="2">
    <source>
        <dbReference type="Proteomes" id="UP000077755"/>
    </source>
</evidence>
<protein>
    <submittedName>
        <fullName evidence="1">Uncharacterized protein</fullName>
    </submittedName>
</protein>
<sequence>MATNQIHYKSMRGMEGQRNDNAEIIQEKESLLQQSGEEGWRIVERRKKGNRSQDTMFVSDIPEIERAKTREIWDFFNTVEASQI</sequence>
<keyword evidence="2" id="KW-1185">Reference proteome</keyword>
<proteinExistence type="predicted"/>
<reference evidence="1" key="1">
    <citation type="journal article" date="2016" name="Nat. Genet.">
        <title>A high-quality carrot genome assembly provides new insights into carotenoid accumulation and asterid genome evolution.</title>
        <authorList>
            <person name="Iorizzo M."/>
            <person name="Ellison S."/>
            <person name="Senalik D."/>
            <person name="Zeng P."/>
            <person name="Satapoomin P."/>
            <person name="Huang J."/>
            <person name="Bowman M."/>
            <person name="Iovene M."/>
            <person name="Sanseverino W."/>
            <person name="Cavagnaro P."/>
            <person name="Yildiz M."/>
            <person name="Macko-Podgorni A."/>
            <person name="Moranska E."/>
            <person name="Grzebelus E."/>
            <person name="Grzebelus D."/>
            <person name="Ashrafi H."/>
            <person name="Zheng Z."/>
            <person name="Cheng S."/>
            <person name="Spooner D."/>
            <person name="Van Deynze A."/>
            <person name="Simon P."/>
        </authorList>
    </citation>
    <scope>NUCLEOTIDE SEQUENCE</scope>
    <source>
        <tissue evidence="1">Leaf</tissue>
    </source>
</reference>
<dbReference type="EMBL" id="CP093349">
    <property type="protein sequence ID" value="WOH08180.1"/>
    <property type="molecule type" value="Genomic_DNA"/>
</dbReference>
<dbReference type="Proteomes" id="UP000077755">
    <property type="component" value="Chromosome 7"/>
</dbReference>
<name>A0A164T218_DAUCS</name>